<evidence type="ECO:0000313" key="2">
    <source>
        <dbReference type="EMBL" id="MBP3964174.1"/>
    </source>
</evidence>
<keyword evidence="3" id="KW-1185">Reference proteome</keyword>
<feature type="transmembrane region" description="Helical" evidence="1">
    <location>
        <begin position="83"/>
        <end position="106"/>
    </location>
</feature>
<keyword evidence="1" id="KW-1133">Transmembrane helix</keyword>
<accession>A0ABS5CDU9</accession>
<feature type="transmembrane region" description="Helical" evidence="1">
    <location>
        <begin position="173"/>
        <end position="191"/>
    </location>
</feature>
<evidence type="ECO:0000313" key="3">
    <source>
        <dbReference type="Proteomes" id="UP000673394"/>
    </source>
</evidence>
<keyword evidence="1" id="KW-0812">Transmembrane</keyword>
<feature type="transmembrane region" description="Helical" evidence="1">
    <location>
        <begin position="147"/>
        <end position="167"/>
    </location>
</feature>
<feature type="transmembrane region" description="Helical" evidence="1">
    <location>
        <begin position="112"/>
        <end position="135"/>
    </location>
</feature>
<evidence type="ECO:0000256" key="1">
    <source>
        <dbReference type="SAM" id="Phobius"/>
    </source>
</evidence>
<keyword evidence="1" id="KW-0472">Membrane</keyword>
<sequence>MKIGKTRNMSNGYQMNDINTRIDCYFHPAVEAALACTGCGKHLCEACCDAEYPGFCFMCSLAVRNGNSSDQAHDQKFRVKRYILVKLLVAIISVTISTIVLGGILHVSSLLAVIWVVSLIIVAVLGAPASIGIDFMCKRIAVRWIRMIVNAFLHGLAGITLALLIFSSWDGVILTYGCINALVYYAVFIFFEKP</sequence>
<protein>
    <recommendedName>
        <fullName evidence="4">B box-type domain-containing protein</fullName>
    </recommendedName>
</protein>
<gene>
    <name evidence="2" type="ORF">I8J30_15765</name>
</gene>
<organism evidence="2 3">
    <name type="scientific">Paenibacillus lignilyticus</name>
    <dbReference type="NCBI Taxonomy" id="1172615"/>
    <lineage>
        <taxon>Bacteria</taxon>
        <taxon>Bacillati</taxon>
        <taxon>Bacillota</taxon>
        <taxon>Bacilli</taxon>
        <taxon>Bacillales</taxon>
        <taxon>Paenibacillaceae</taxon>
        <taxon>Paenibacillus</taxon>
    </lineage>
</organism>
<dbReference type="RefSeq" id="WP_210659237.1">
    <property type="nucleotide sequence ID" value="NZ_JAGKSP010000005.1"/>
</dbReference>
<dbReference type="EMBL" id="JAGKSP010000005">
    <property type="protein sequence ID" value="MBP3964174.1"/>
    <property type="molecule type" value="Genomic_DNA"/>
</dbReference>
<dbReference type="Proteomes" id="UP000673394">
    <property type="component" value="Unassembled WGS sequence"/>
</dbReference>
<comment type="caution">
    <text evidence="2">The sequence shown here is derived from an EMBL/GenBank/DDBJ whole genome shotgun (WGS) entry which is preliminary data.</text>
</comment>
<reference evidence="2 3" key="1">
    <citation type="submission" date="2021-04" db="EMBL/GenBank/DDBJ databases">
        <title>Paenibacillus sp. DLE-14 whole genome sequence.</title>
        <authorList>
            <person name="Ham Y.J."/>
        </authorList>
    </citation>
    <scope>NUCLEOTIDE SEQUENCE [LARGE SCALE GENOMIC DNA]</scope>
    <source>
        <strain evidence="2 3">DLE-14</strain>
    </source>
</reference>
<evidence type="ECO:0008006" key="4">
    <source>
        <dbReference type="Google" id="ProtNLM"/>
    </source>
</evidence>
<proteinExistence type="predicted"/>
<name>A0ABS5CDU9_9BACL</name>